<feature type="transmembrane region" description="Helical" evidence="1">
    <location>
        <begin position="465"/>
        <end position="485"/>
    </location>
</feature>
<comment type="caution">
    <text evidence="2">The sequence shown here is derived from an EMBL/GenBank/DDBJ whole genome shotgun (WGS) entry which is preliminary data.</text>
</comment>
<name>A0A845GJ78_9BURK</name>
<feature type="transmembrane region" description="Helical" evidence="1">
    <location>
        <begin position="146"/>
        <end position="168"/>
    </location>
</feature>
<feature type="transmembrane region" description="Helical" evidence="1">
    <location>
        <begin position="497"/>
        <end position="515"/>
    </location>
</feature>
<gene>
    <name evidence="2" type="ORF">GTP90_09245</name>
</gene>
<feature type="transmembrane region" description="Helical" evidence="1">
    <location>
        <begin position="412"/>
        <end position="432"/>
    </location>
</feature>
<reference evidence="2" key="1">
    <citation type="submission" date="2019-12" db="EMBL/GenBank/DDBJ databases">
        <title>Novel species isolated from a subtropical stream in China.</title>
        <authorList>
            <person name="Lu H."/>
        </authorList>
    </citation>
    <scope>NUCLEOTIDE SEQUENCE [LARGE SCALE GENOMIC DNA]</scope>
    <source>
        <strain evidence="2">FT81W</strain>
    </source>
</reference>
<evidence type="ECO:0000313" key="3">
    <source>
        <dbReference type="Proteomes" id="UP000447355"/>
    </source>
</evidence>
<feature type="transmembrane region" description="Helical" evidence="1">
    <location>
        <begin position="348"/>
        <end position="381"/>
    </location>
</feature>
<accession>A0A845GJ78</accession>
<keyword evidence="1" id="KW-1133">Transmembrane helix</keyword>
<feature type="transmembrane region" description="Helical" evidence="1">
    <location>
        <begin position="211"/>
        <end position="232"/>
    </location>
</feature>
<feature type="transmembrane region" description="Helical" evidence="1">
    <location>
        <begin position="21"/>
        <end position="37"/>
    </location>
</feature>
<dbReference type="EMBL" id="WWCX01000010">
    <property type="protein sequence ID" value="MYM94041.1"/>
    <property type="molecule type" value="Genomic_DNA"/>
</dbReference>
<organism evidence="2 3">
    <name type="scientific">Duganella vulcania</name>
    <dbReference type="NCBI Taxonomy" id="2692166"/>
    <lineage>
        <taxon>Bacteria</taxon>
        <taxon>Pseudomonadati</taxon>
        <taxon>Pseudomonadota</taxon>
        <taxon>Betaproteobacteria</taxon>
        <taxon>Burkholderiales</taxon>
        <taxon>Oxalobacteraceae</taxon>
        <taxon>Telluria group</taxon>
        <taxon>Duganella</taxon>
    </lineage>
</organism>
<protein>
    <submittedName>
        <fullName evidence="2">Uncharacterized protein</fullName>
    </submittedName>
</protein>
<keyword evidence="1" id="KW-0472">Membrane</keyword>
<evidence type="ECO:0000256" key="1">
    <source>
        <dbReference type="SAM" id="Phobius"/>
    </source>
</evidence>
<keyword evidence="1" id="KW-0812">Transmembrane</keyword>
<feature type="transmembrane region" description="Helical" evidence="1">
    <location>
        <begin position="117"/>
        <end position="137"/>
    </location>
</feature>
<evidence type="ECO:0000313" key="2">
    <source>
        <dbReference type="EMBL" id="MYM94041.1"/>
    </source>
</evidence>
<dbReference type="AlphaFoldDB" id="A0A845GJ78"/>
<feature type="transmembrane region" description="Helical" evidence="1">
    <location>
        <begin position="438"/>
        <end position="458"/>
    </location>
</feature>
<sequence length="524" mass="55106">MNALALKLLLLTEVRLRMRRTGTLVAVLALIALTWVMVGDPAKGVAMVTADNTRVAYTSSCLAFGSAALGGLFFGLAGFYLVRGRMSEDVRSGAGAVLAATPVSNAAFLFGRWLGGVAYLCGLLFIFMLTMLVLHVLRGQGPIQPLVYVQTFAVLLLPLVFFTAAMALLCDAWAPLMGKRGDVLYFILYVAQLATPIALTAESKDQWSPLLLVDFSGIGASVLTVKAMLHTSNFTIGGGEFNPALAPLVLPTWLWSAQLVATRFGCALVALLPLLPAQWLFHRFAPDRVKVRASGGGRWSPLALANRVLRPLLWLARPLFGLAARVPGVAGQALAVLALTLVSNPVAVMAALVLWIVGCVLPTAALGGVIVAAIAIWGLLVSEVSVRDHQHDVDAMSGTAPGGGTRRYGAQLLASCMLALLFTAPVLLRWAMAAPLRAAALLTGVLALAGAASMLGGISRSGRVFLAPFLFGMYVATQAVKVPVLDVVGFNGVATPQTVSVQLLLGLALVAGGLWHESWRAARN</sequence>
<proteinExistence type="predicted"/>
<feature type="transmembrane region" description="Helical" evidence="1">
    <location>
        <begin position="252"/>
        <end position="275"/>
    </location>
</feature>
<feature type="transmembrane region" description="Helical" evidence="1">
    <location>
        <begin position="57"/>
        <end position="82"/>
    </location>
</feature>
<dbReference type="Proteomes" id="UP000447355">
    <property type="component" value="Unassembled WGS sequence"/>
</dbReference>
<feature type="transmembrane region" description="Helical" evidence="1">
    <location>
        <begin position="94"/>
        <end position="111"/>
    </location>
</feature>
<feature type="transmembrane region" description="Helical" evidence="1">
    <location>
        <begin position="183"/>
        <end position="199"/>
    </location>
</feature>
<dbReference type="RefSeq" id="WP_161083231.1">
    <property type="nucleotide sequence ID" value="NZ_WWCX01000010.1"/>
</dbReference>